<accession>A0A845Q9Q0</accession>
<dbReference type="GeneID" id="300655192"/>
<keyword evidence="1" id="KW-0066">ATP synthesis</keyword>
<reference evidence="4 5" key="1">
    <citation type="journal article" date="2016" name="Int. J. Syst. Evol. Microbiol.">
        <title>Pyruvatibacter mobilis gen. nov., sp. nov., a marine bacterium from the culture broth of Picochlorum sp. 122.</title>
        <authorList>
            <person name="Wang G."/>
            <person name="Tang M."/>
            <person name="Wu H."/>
            <person name="Dai S."/>
            <person name="Li T."/>
            <person name="Chen C."/>
            <person name="He H."/>
            <person name="Fan J."/>
            <person name="Xiang W."/>
            <person name="Li X."/>
        </authorList>
    </citation>
    <scope>NUCLEOTIDE SEQUENCE [LARGE SCALE GENOMIC DNA]</scope>
    <source>
        <strain evidence="4 5">GYP-11</strain>
    </source>
</reference>
<dbReference type="Proteomes" id="UP000470384">
    <property type="component" value="Unassembled WGS sequence"/>
</dbReference>
<sequence length="315" mass="35170">MASGKSGSDTDTGKDAPNWRDLFAVWQTNGFALADIPADADIDGEAYEEHLIALQDRIRELQLAFLYNRLKGVIIFEGWDAAGKGGIIRRLSSVMDPRAVRVWPISAPDAREREEHYLQRFWRRLPANGELGVFDRSWYGRVLVERVEGFADREAWSRAYDEINSFERALAADGFRLVKIFLHISPEVQAKRFLERLDNPLKRWKLTPDDLRNRDKWGAYEDAIEEMVRRTSAPDAPWHVIPSHSKKFARLAALHTIIETLGAGVSLEPPLPSPAFLDEAHAALGAIPDGLMAKAKDAAADDAAVAGTDSAGKKD</sequence>
<dbReference type="InterPro" id="IPR022488">
    <property type="entry name" value="PPK2-related"/>
</dbReference>
<dbReference type="OrthoDB" id="9775224at2"/>
<evidence type="ECO:0000313" key="5">
    <source>
        <dbReference type="Proteomes" id="UP000470384"/>
    </source>
</evidence>
<dbReference type="GO" id="GO:0006754">
    <property type="term" value="P:ATP biosynthetic process"/>
    <property type="evidence" value="ECO:0007669"/>
    <property type="project" value="UniProtKB-KW"/>
</dbReference>
<protein>
    <submittedName>
        <fullName evidence="4">Polyphosphate kinase</fullName>
    </submittedName>
</protein>
<dbReference type="Pfam" id="PF03976">
    <property type="entry name" value="PPK2"/>
    <property type="match status" value="1"/>
</dbReference>
<evidence type="ECO:0000256" key="1">
    <source>
        <dbReference type="ARBA" id="ARBA00023310"/>
    </source>
</evidence>
<dbReference type="PANTHER" id="PTHR34383:SF3">
    <property type="entry name" value="POLYPHOSPHATE:AMP PHOSPHOTRANSFERASE"/>
    <property type="match status" value="1"/>
</dbReference>
<comment type="caution">
    <text evidence="4">The sequence shown here is derived from an EMBL/GenBank/DDBJ whole genome shotgun (WGS) entry which is preliminary data.</text>
</comment>
<dbReference type="EMBL" id="WXYQ01000005">
    <property type="protein sequence ID" value="NBG95343.1"/>
    <property type="molecule type" value="Genomic_DNA"/>
</dbReference>
<gene>
    <name evidence="4" type="ORF">GTQ45_06320</name>
</gene>
<evidence type="ECO:0000259" key="3">
    <source>
        <dbReference type="Pfam" id="PF03976"/>
    </source>
</evidence>
<feature type="domain" description="Polyphosphate kinase-2-related" evidence="3">
    <location>
        <begin position="43"/>
        <end position="261"/>
    </location>
</feature>
<dbReference type="PANTHER" id="PTHR34383">
    <property type="entry name" value="POLYPHOSPHATE:AMP PHOSPHOTRANSFERASE-RELATED"/>
    <property type="match status" value="1"/>
</dbReference>
<dbReference type="InterPro" id="IPR027417">
    <property type="entry name" value="P-loop_NTPase"/>
</dbReference>
<evidence type="ECO:0000313" key="4">
    <source>
        <dbReference type="EMBL" id="NBG95343.1"/>
    </source>
</evidence>
<keyword evidence="4" id="KW-0418">Kinase</keyword>
<dbReference type="RefSeq" id="WP_160587348.1">
    <property type="nucleotide sequence ID" value="NZ_BMHN01000001.1"/>
</dbReference>
<keyword evidence="5" id="KW-1185">Reference proteome</keyword>
<keyword evidence="4" id="KW-0808">Transferase</keyword>
<organism evidence="4 5">
    <name type="scientific">Pyruvatibacter mobilis</name>
    <dbReference type="NCBI Taxonomy" id="1712261"/>
    <lineage>
        <taxon>Bacteria</taxon>
        <taxon>Pseudomonadati</taxon>
        <taxon>Pseudomonadota</taxon>
        <taxon>Alphaproteobacteria</taxon>
        <taxon>Hyphomicrobiales</taxon>
        <taxon>Parvibaculaceae</taxon>
        <taxon>Pyruvatibacter</taxon>
    </lineage>
</organism>
<dbReference type="SUPFAM" id="SSF52540">
    <property type="entry name" value="P-loop containing nucleoside triphosphate hydrolases"/>
    <property type="match status" value="1"/>
</dbReference>
<dbReference type="GO" id="GO:0016301">
    <property type="term" value="F:kinase activity"/>
    <property type="evidence" value="ECO:0007669"/>
    <property type="project" value="UniProtKB-KW"/>
</dbReference>
<evidence type="ECO:0000256" key="2">
    <source>
        <dbReference type="ARBA" id="ARBA00024500"/>
    </source>
</evidence>
<proteinExistence type="predicted"/>
<dbReference type="Gene3D" id="3.40.50.300">
    <property type="entry name" value="P-loop containing nucleotide triphosphate hydrolases"/>
    <property type="match status" value="1"/>
</dbReference>
<dbReference type="AlphaFoldDB" id="A0A845Q9Q0"/>
<name>A0A845Q9Q0_9HYPH</name>
<comment type="catalytic activity">
    <reaction evidence="2">
        <text>[phosphate](n) + ATP = [phosphate](n+1) + ADP</text>
        <dbReference type="Rhea" id="RHEA:19573"/>
        <dbReference type="Rhea" id="RHEA-COMP:9859"/>
        <dbReference type="Rhea" id="RHEA-COMP:14280"/>
        <dbReference type="ChEBI" id="CHEBI:16838"/>
        <dbReference type="ChEBI" id="CHEBI:30616"/>
        <dbReference type="ChEBI" id="CHEBI:456216"/>
    </reaction>
    <physiologicalReaction direction="right-to-left" evidence="2">
        <dbReference type="Rhea" id="RHEA:19575"/>
    </physiologicalReaction>
</comment>